<comment type="pathway">
    <text evidence="3">Quinol/quinone metabolism; 1,4-dihydroxy-2-naphthoate biosynthesis; 1,4-dihydroxy-2-naphthoate from chorismate: step 3/7.</text>
</comment>
<evidence type="ECO:0000259" key="4">
    <source>
        <dbReference type="Pfam" id="PF00561"/>
    </source>
</evidence>
<proteinExistence type="inferred from homology"/>
<dbReference type="PANTHER" id="PTHR42916">
    <property type="entry name" value="2-SUCCINYL-5-ENOLPYRUVYL-6-HYDROXY-3-CYCLOHEXENE-1-CARBOXYLATE SYNTHASE"/>
    <property type="match status" value="1"/>
</dbReference>
<evidence type="ECO:0000256" key="2">
    <source>
        <dbReference type="ARBA" id="ARBA00023239"/>
    </source>
</evidence>
<gene>
    <name evidence="3 5" type="primary">menH</name>
    <name evidence="5" type="ORF">RWD45_09575</name>
</gene>
<dbReference type="PANTHER" id="PTHR42916:SF1">
    <property type="entry name" value="PROTEIN PHYLLO, CHLOROPLASTIC"/>
    <property type="match status" value="1"/>
</dbReference>
<dbReference type="InterPro" id="IPR000073">
    <property type="entry name" value="AB_hydrolase_1"/>
</dbReference>
<dbReference type="EC" id="4.2.99.20" evidence="3"/>
<accession>A0ABU5CQW5</accession>
<feature type="domain" description="AB hydrolase-1" evidence="4">
    <location>
        <begin position="21"/>
        <end position="253"/>
    </location>
</feature>
<name>A0ABU5CQW5_9BACI</name>
<keyword evidence="2 3" id="KW-0456">Lyase</keyword>
<comment type="caution">
    <text evidence="5">The sequence shown here is derived from an EMBL/GenBank/DDBJ whole genome shotgun (WGS) entry which is preliminary data.</text>
</comment>
<comment type="function">
    <text evidence="3">Catalyzes a proton abstraction reaction that results in 2,5-elimination of pyruvate from 2-succinyl-5-enolpyruvyl-6-hydroxy-3-cyclohexene-1-carboxylate (SEPHCHC) and the formation of 2-succinyl-6-hydroxy-2,4-cyclohexadiene-1-carboxylate (SHCHC).</text>
</comment>
<dbReference type="Pfam" id="PF00561">
    <property type="entry name" value="Abhydrolase_1"/>
    <property type="match status" value="1"/>
</dbReference>
<dbReference type="Proteomes" id="UP001275315">
    <property type="component" value="Unassembled WGS sequence"/>
</dbReference>
<protein>
    <recommendedName>
        <fullName evidence="3">Putative 2-succinyl-6-hydroxy-2,4-cyclohexadiene-1-carboxylate synthase</fullName>
        <shortName evidence="3">SHCHC synthase</shortName>
        <ecNumber evidence="3">4.2.99.20</ecNumber>
    </recommendedName>
</protein>
<dbReference type="HAMAP" id="MF_01660">
    <property type="entry name" value="MenH"/>
    <property type="match status" value="1"/>
</dbReference>
<dbReference type="Gene3D" id="3.40.50.1820">
    <property type="entry name" value="alpha/beta hydrolase"/>
    <property type="match status" value="1"/>
</dbReference>
<dbReference type="PRINTS" id="PR00111">
    <property type="entry name" value="ABHYDROLASE"/>
</dbReference>
<dbReference type="NCBIfam" id="TIGR03695">
    <property type="entry name" value="menH_SHCHC"/>
    <property type="match status" value="1"/>
</dbReference>
<dbReference type="InterPro" id="IPR029058">
    <property type="entry name" value="AB_hydrolase_fold"/>
</dbReference>
<dbReference type="GO" id="GO:0070205">
    <property type="term" value="F:2-succinyl-6-hydroxy-2,4-cyclohexadiene-1-carboxylate synthase activity"/>
    <property type="evidence" value="ECO:0007669"/>
    <property type="project" value="UniProtKB-EC"/>
</dbReference>
<sequence>MKVHVGDSVYHCEIYGNQGETIVLFHGFTGSVSTWSTLIDGYQDRFRFVVIDLPGHGKTMTPTIKTMKMCCDDLAIIFQTLGLKNVHLLGYSMGGRTALSFAMLYPEYIKSFVLESASPGLKTKQERNLRIKSDDKLIKKMQEDGLVSFIDYWEGIPLFHTQQTLPKKVKEQIRQERLSQQVTGLIQSLQGMGTGIQPSWWNHLQNWKKPVLLVVGERDPKFVHINEEMSEKLKNSQLVIVKNVGHAIHVEDPQKFGKIVNAFILQNR</sequence>
<dbReference type="RefSeq" id="WP_320379462.1">
    <property type="nucleotide sequence ID" value="NZ_JAWDIQ010000001.1"/>
</dbReference>
<comment type="pathway">
    <text evidence="3">Quinol/quinone metabolism; menaquinone biosynthesis.</text>
</comment>
<reference evidence="5 6" key="1">
    <citation type="submission" date="2023-10" db="EMBL/GenBank/DDBJ databases">
        <title>Virgibacillus soli CC-YMP-6 genome.</title>
        <authorList>
            <person name="Miliotis G."/>
            <person name="Sengupta P."/>
            <person name="Hameed A."/>
            <person name="Chuvochina M."/>
            <person name="Mcdonagh F."/>
            <person name="Simpson A.C."/>
            <person name="Singh N.K."/>
            <person name="Rekha P.D."/>
            <person name="Raman K."/>
            <person name="Hugenholtz P."/>
            <person name="Venkateswaran K."/>
        </authorList>
    </citation>
    <scope>NUCLEOTIDE SEQUENCE [LARGE SCALE GENOMIC DNA]</scope>
    <source>
        <strain evidence="5 6">CC-YMP-6</strain>
    </source>
</reference>
<keyword evidence="1 3" id="KW-0474">Menaquinone biosynthesis</keyword>
<evidence type="ECO:0000256" key="1">
    <source>
        <dbReference type="ARBA" id="ARBA00022428"/>
    </source>
</evidence>
<evidence type="ECO:0000313" key="5">
    <source>
        <dbReference type="EMBL" id="MDY0408752.1"/>
    </source>
</evidence>
<evidence type="ECO:0000313" key="6">
    <source>
        <dbReference type="Proteomes" id="UP001275315"/>
    </source>
</evidence>
<organism evidence="5 6">
    <name type="scientific">Paracerasibacillus soli</name>
    <dbReference type="NCBI Taxonomy" id="480284"/>
    <lineage>
        <taxon>Bacteria</taxon>
        <taxon>Bacillati</taxon>
        <taxon>Bacillota</taxon>
        <taxon>Bacilli</taxon>
        <taxon>Bacillales</taxon>
        <taxon>Bacillaceae</taxon>
        <taxon>Paracerasibacillus</taxon>
    </lineage>
</organism>
<keyword evidence="6" id="KW-1185">Reference proteome</keyword>
<comment type="catalytic activity">
    <reaction evidence="3">
        <text>5-enolpyruvoyl-6-hydroxy-2-succinyl-cyclohex-3-ene-1-carboxylate = (1R,6R)-6-hydroxy-2-succinyl-cyclohexa-2,4-diene-1-carboxylate + pyruvate</text>
        <dbReference type="Rhea" id="RHEA:25597"/>
        <dbReference type="ChEBI" id="CHEBI:15361"/>
        <dbReference type="ChEBI" id="CHEBI:58689"/>
        <dbReference type="ChEBI" id="CHEBI:58818"/>
        <dbReference type="EC" id="4.2.99.20"/>
    </reaction>
</comment>
<dbReference type="SUPFAM" id="SSF53474">
    <property type="entry name" value="alpha/beta-Hydrolases"/>
    <property type="match status" value="1"/>
</dbReference>
<comment type="similarity">
    <text evidence="3">Belongs to the AB hydrolase superfamily. MenH family.</text>
</comment>
<dbReference type="EMBL" id="JAWDIQ010000001">
    <property type="protein sequence ID" value="MDY0408752.1"/>
    <property type="molecule type" value="Genomic_DNA"/>
</dbReference>
<dbReference type="InterPro" id="IPR022485">
    <property type="entry name" value="SHCHC_synthase_MenH"/>
</dbReference>
<comment type="subunit">
    <text evidence="3">Monomer.</text>
</comment>
<evidence type="ECO:0000256" key="3">
    <source>
        <dbReference type="HAMAP-Rule" id="MF_01660"/>
    </source>
</evidence>